<evidence type="ECO:0000259" key="1">
    <source>
        <dbReference type="PROSITE" id="PS50011"/>
    </source>
</evidence>
<protein>
    <recommendedName>
        <fullName evidence="1">Protein kinase domain-containing protein</fullName>
    </recommendedName>
</protein>
<name>A0AAN6RMX1_9PEZI</name>
<accession>A0AAN6RMX1</accession>
<dbReference type="GO" id="GO:0004672">
    <property type="term" value="F:protein kinase activity"/>
    <property type="evidence" value="ECO:0007669"/>
    <property type="project" value="InterPro"/>
</dbReference>
<proteinExistence type="predicted"/>
<evidence type="ECO:0000313" key="3">
    <source>
        <dbReference type="Proteomes" id="UP001303889"/>
    </source>
</evidence>
<dbReference type="InterPro" id="IPR011009">
    <property type="entry name" value="Kinase-like_dom_sf"/>
</dbReference>
<gene>
    <name evidence="2" type="ORF">C8A05DRAFT_39283</name>
</gene>
<dbReference type="GO" id="GO:0005524">
    <property type="term" value="F:ATP binding"/>
    <property type="evidence" value="ECO:0007669"/>
    <property type="project" value="InterPro"/>
</dbReference>
<reference evidence="2" key="1">
    <citation type="journal article" date="2023" name="Mol. Phylogenet. Evol.">
        <title>Genome-scale phylogeny and comparative genomics of the fungal order Sordariales.</title>
        <authorList>
            <person name="Hensen N."/>
            <person name="Bonometti L."/>
            <person name="Westerberg I."/>
            <person name="Brannstrom I.O."/>
            <person name="Guillou S."/>
            <person name="Cros-Aarteil S."/>
            <person name="Calhoun S."/>
            <person name="Haridas S."/>
            <person name="Kuo A."/>
            <person name="Mondo S."/>
            <person name="Pangilinan J."/>
            <person name="Riley R."/>
            <person name="LaButti K."/>
            <person name="Andreopoulos B."/>
            <person name="Lipzen A."/>
            <person name="Chen C."/>
            <person name="Yan M."/>
            <person name="Daum C."/>
            <person name="Ng V."/>
            <person name="Clum A."/>
            <person name="Steindorff A."/>
            <person name="Ohm R.A."/>
            <person name="Martin F."/>
            <person name="Silar P."/>
            <person name="Natvig D.O."/>
            <person name="Lalanne C."/>
            <person name="Gautier V."/>
            <person name="Ament-Velasquez S.L."/>
            <person name="Kruys A."/>
            <person name="Hutchinson M.I."/>
            <person name="Powell A.J."/>
            <person name="Barry K."/>
            <person name="Miller A.N."/>
            <person name="Grigoriev I.V."/>
            <person name="Debuchy R."/>
            <person name="Gladieux P."/>
            <person name="Hiltunen Thoren M."/>
            <person name="Johannesson H."/>
        </authorList>
    </citation>
    <scope>NUCLEOTIDE SEQUENCE</scope>
    <source>
        <strain evidence="2">CBS 103.79</strain>
    </source>
</reference>
<keyword evidence="3" id="KW-1185">Reference proteome</keyword>
<dbReference type="Gene3D" id="1.10.510.10">
    <property type="entry name" value="Transferase(Phosphotransferase) domain 1"/>
    <property type="match status" value="1"/>
</dbReference>
<evidence type="ECO:0000313" key="2">
    <source>
        <dbReference type="EMBL" id="KAK3897167.1"/>
    </source>
</evidence>
<dbReference type="Proteomes" id="UP001303889">
    <property type="component" value="Unassembled WGS sequence"/>
</dbReference>
<dbReference type="AlphaFoldDB" id="A0AAN6RMX1"/>
<dbReference type="InterPro" id="IPR000719">
    <property type="entry name" value="Prot_kinase_dom"/>
</dbReference>
<organism evidence="2 3">
    <name type="scientific">Staphylotrichum tortipilum</name>
    <dbReference type="NCBI Taxonomy" id="2831512"/>
    <lineage>
        <taxon>Eukaryota</taxon>
        <taxon>Fungi</taxon>
        <taxon>Dikarya</taxon>
        <taxon>Ascomycota</taxon>
        <taxon>Pezizomycotina</taxon>
        <taxon>Sordariomycetes</taxon>
        <taxon>Sordariomycetidae</taxon>
        <taxon>Sordariales</taxon>
        <taxon>Chaetomiaceae</taxon>
        <taxon>Staphylotrichum</taxon>
    </lineage>
</organism>
<dbReference type="EMBL" id="MU856245">
    <property type="protein sequence ID" value="KAK3897167.1"/>
    <property type="molecule type" value="Genomic_DNA"/>
</dbReference>
<dbReference type="PROSITE" id="PS50011">
    <property type="entry name" value="PROTEIN_KINASE_DOM"/>
    <property type="match status" value="1"/>
</dbReference>
<dbReference type="SUPFAM" id="SSF56112">
    <property type="entry name" value="Protein kinase-like (PK-like)"/>
    <property type="match status" value="1"/>
</dbReference>
<feature type="domain" description="Protein kinase" evidence="1">
    <location>
        <begin position="199"/>
        <end position="526"/>
    </location>
</feature>
<sequence>MDITPAIIHRILLPLSATFDDDLPLSATLTNNFPLSPTPTISPSTTSSLSYTIPTPNDTSITWTIDTGTPSTLTFLALPHFARHRPPLYIPVVILPDETPLGPPTTHLAIPPSLAPPFHFPTIFATSKPTLPSHPLSTYLLTALSYWSTTTPNFEQRYLSLPYGSKILVDRLPPDPREARIHLWPCYELERAWLSLRSFEEQTGVGLEMNGVGVVELEGLELVRWFEEVVVLVRVKSWGGKVVVYKAVGEAGQVGYMYHELRVLVGMGGQRGVVGRPLGVVVKRCRFGGKVGVCGFLEEYYGEHGSLQRVLGDPVRRAVGLGQKVGWLRELALALVYVRDHGPGFYSDLKPSNVLLVTREDGCTAPLLIDFEQRGSWYSWSPPEVQFVEFLDMLATKASSASTRERYSEILYRCIHGWSPQHQERPLSAAPQGYSLGWTALDQAGQQRAQMFGLGKMMWCVLEELPSCNTFVSIETLAEGIDQRQRFPEFDKTPAELRELIRRCTASAPEWKGKGFPAQRRGNKLVPVEPRAGTGEVPDSVYVQRLAREWWRKRVKDAENYVKNYGVGGSVTTNAVNAEVPTLEEVVDILINFSATVP</sequence>
<comment type="caution">
    <text evidence="2">The sequence shown here is derived from an EMBL/GenBank/DDBJ whole genome shotgun (WGS) entry which is preliminary data.</text>
</comment>
<reference evidence="2" key="2">
    <citation type="submission" date="2023-05" db="EMBL/GenBank/DDBJ databases">
        <authorList>
            <consortium name="Lawrence Berkeley National Laboratory"/>
            <person name="Steindorff A."/>
            <person name="Hensen N."/>
            <person name="Bonometti L."/>
            <person name="Westerberg I."/>
            <person name="Brannstrom I.O."/>
            <person name="Guillou S."/>
            <person name="Cros-Aarteil S."/>
            <person name="Calhoun S."/>
            <person name="Haridas S."/>
            <person name="Kuo A."/>
            <person name="Mondo S."/>
            <person name="Pangilinan J."/>
            <person name="Riley R."/>
            <person name="Labutti K."/>
            <person name="Andreopoulos B."/>
            <person name="Lipzen A."/>
            <person name="Chen C."/>
            <person name="Yanf M."/>
            <person name="Daum C."/>
            <person name="Ng V."/>
            <person name="Clum A."/>
            <person name="Ohm R."/>
            <person name="Martin F."/>
            <person name="Silar P."/>
            <person name="Natvig D."/>
            <person name="Lalanne C."/>
            <person name="Gautier V."/>
            <person name="Ament-Velasquez S.L."/>
            <person name="Kruys A."/>
            <person name="Hutchinson M.I."/>
            <person name="Powell A.J."/>
            <person name="Barry K."/>
            <person name="Miller A.N."/>
            <person name="Grigoriev I.V."/>
            <person name="Debuchy R."/>
            <person name="Gladieux P."/>
            <person name="Thoren M.H."/>
            <person name="Johannesson H."/>
        </authorList>
    </citation>
    <scope>NUCLEOTIDE SEQUENCE</scope>
    <source>
        <strain evidence="2">CBS 103.79</strain>
    </source>
</reference>